<evidence type="ECO:0008006" key="3">
    <source>
        <dbReference type="Google" id="ProtNLM"/>
    </source>
</evidence>
<evidence type="ECO:0000313" key="2">
    <source>
        <dbReference type="Proteomes" id="UP000664628"/>
    </source>
</evidence>
<name>A0ABS3JT16_9BACT</name>
<gene>
    <name evidence="1" type="ORF">J2I46_31500</name>
</gene>
<dbReference type="RefSeq" id="WP_207333092.1">
    <property type="nucleotide sequence ID" value="NZ_JAFMYW010000021.1"/>
</dbReference>
<reference evidence="1 2" key="1">
    <citation type="submission" date="2021-03" db="EMBL/GenBank/DDBJ databases">
        <title>Fibrella sp. HMF5405 genome sequencing and assembly.</title>
        <authorList>
            <person name="Kang H."/>
            <person name="Kim H."/>
            <person name="Bae S."/>
            <person name="Joh K."/>
        </authorList>
    </citation>
    <scope>NUCLEOTIDE SEQUENCE [LARGE SCALE GENOMIC DNA]</scope>
    <source>
        <strain evidence="1 2">HMF5405</strain>
    </source>
</reference>
<dbReference type="EMBL" id="JAFMYW010000021">
    <property type="protein sequence ID" value="MBO0953140.1"/>
    <property type="molecule type" value="Genomic_DNA"/>
</dbReference>
<proteinExistence type="predicted"/>
<evidence type="ECO:0000313" key="1">
    <source>
        <dbReference type="EMBL" id="MBO0953140.1"/>
    </source>
</evidence>
<comment type="caution">
    <text evidence="1">The sequence shown here is derived from an EMBL/GenBank/DDBJ whole genome shotgun (WGS) entry which is preliminary data.</text>
</comment>
<accession>A0ABS3JT16</accession>
<keyword evidence="2" id="KW-1185">Reference proteome</keyword>
<organism evidence="1 2">
    <name type="scientific">Fibrella forsythiae</name>
    <dbReference type="NCBI Taxonomy" id="2817061"/>
    <lineage>
        <taxon>Bacteria</taxon>
        <taxon>Pseudomonadati</taxon>
        <taxon>Bacteroidota</taxon>
        <taxon>Cytophagia</taxon>
        <taxon>Cytophagales</taxon>
        <taxon>Spirosomataceae</taxon>
        <taxon>Fibrella</taxon>
    </lineage>
</organism>
<sequence>MKSKKDFTGGLSSLLGETPQLEAKPAILPKTVKEITKTSQIGTKEEETRATFIVNEGMLEKIKAIAYWERLQIKDVISTAFSEYLASYEKKNGPIQSIPKK</sequence>
<dbReference type="Proteomes" id="UP000664628">
    <property type="component" value="Unassembled WGS sequence"/>
</dbReference>
<protein>
    <recommendedName>
        <fullName evidence="3">CopG family transcriptional regulator</fullName>
    </recommendedName>
</protein>